<reference evidence="9" key="1">
    <citation type="submission" date="2016-11" db="EMBL/GenBank/DDBJ databases">
        <authorList>
            <person name="Varghese N."/>
            <person name="Submissions S."/>
        </authorList>
    </citation>
    <scope>NUCLEOTIDE SEQUENCE [LARGE SCALE GENOMIC DNA]</scope>
    <source>
        <strain evidence="9">DSM 22623</strain>
    </source>
</reference>
<evidence type="ECO:0000256" key="6">
    <source>
        <dbReference type="RuleBase" id="RU000716"/>
    </source>
</evidence>
<keyword evidence="2 6" id="KW-0805">Transcription regulation</keyword>
<dbReference type="Gene3D" id="1.10.1740.10">
    <property type="match status" value="1"/>
</dbReference>
<keyword evidence="4 6" id="KW-0238">DNA-binding</keyword>
<dbReference type="InterPro" id="IPR007627">
    <property type="entry name" value="RNA_pol_sigma70_r2"/>
</dbReference>
<dbReference type="InterPro" id="IPR013324">
    <property type="entry name" value="RNA_pol_sigma_r3/r4-like"/>
</dbReference>
<dbReference type="SUPFAM" id="SSF88946">
    <property type="entry name" value="Sigma2 domain of RNA polymerase sigma factors"/>
    <property type="match status" value="1"/>
</dbReference>
<dbReference type="InterPro" id="IPR039425">
    <property type="entry name" value="RNA_pol_sigma-70-like"/>
</dbReference>
<dbReference type="NCBIfam" id="TIGR02937">
    <property type="entry name" value="sigma70-ECF"/>
    <property type="match status" value="1"/>
</dbReference>
<evidence type="ECO:0000256" key="3">
    <source>
        <dbReference type="ARBA" id="ARBA00023082"/>
    </source>
</evidence>
<dbReference type="SUPFAM" id="SSF88659">
    <property type="entry name" value="Sigma3 and sigma4 domains of RNA polymerase sigma factors"/>
    <property type="match status" value="1"/>
</dbReference>
<proteinExistence type="inferred from homology"/>
<comment type="similarity">
    <text evidence="1 6">Belongs to the sigma-70 factor family. ECF subfamily.</text>
</comment>
<dbReference type="STRING" id="570521.SAMN04488508_102116"/>
<dbReference type="AlphaFoldDB" id="A0A1M6CHH8"/>
<evidence type="ECO:0000256" key="4">
    <source>
        <dbReference type="ARBA" id="ARBA00023125"/>
    </source>
</evidence>
<name>A0A1M6CHH8_9FLAO</name>
<evidence type="ECO:0000256" key="1">
    <source>
        <dbReference type="ARBA" id="ARBA00010641"/>
    </source>
</evidence>
<keyword evidence="9" id="KW-1185">Reference proteome</keyword>
<evidence type="ECO:0000259" key="7">
    <source>
        <dbReference type="Pfam" id="PF04542"/>
    </source>
</evidence>
<dbReference type="InterPro" id="IPR014284">
    <property type="entry name" value="RNA_pol_sigma-70_dom"/>
</dbReference>
<dbReference type="GO" id="GO:0006352">
    <property type="term" value="P:DNA-templated transcription initiation"/>
    <property type="evidence" value="ECO:0007669"/>
    <property type="project" value="InterPro"/>
</dbReference>
<dbReference type="RefSeq" id="WP_073314681.1">
    <property type="nucleotide sequence ID" value="NZ_FQYP01000002.1"/>
</dbReference>
<dbReference type="Pfam" id="PF04542">
    <property type="entry name" value="Sigma70_r2"/>
    <property type="match status" value="1"/>
</dbReference>
<evidence type="ECO:0000256" key="2">
    <source>
        <dbReference type="ARBA" id="ARBA00023015"/>
    </source>
</evidence>
<dbReference type="InterPro" id="IPR013325">
    <property type="entry name" value="RNA_pol_sigma_r2"/>
</dbReference>
<dbReference type="OrthoDB" id="1027298at2"/>
<feature type="domain" description="RNA polymerase sigma-70 region 2" evidence="7">
    <location>
        <begin position="32"/>
        <end position="98"/>
    </location>
</feature>
<keyword evidence="5 6" id="KW-0804">Transcription</keyword>
<gene>
    <name evidence="8" type="ORF">SAMN04488508_102116</name>
</gene>
<dbReference type="GO" id="GO:0003677">
    <property type="term" value="F:DNA binding"/>
    <property type="evidence" value="ECO:0007669"/>
    <property type="project" value="UniProtKB-KW"/>
</dbReference>
<dbReference type="Proteomes" id="UP000184432">
    <property type="component" value="Unassembled WGS sequence"/>
</dbReference>
<evidence type="ECO:0000313" key="9">
    <source>
        <dbReference type="Proteomes" id="UP000184432"/>
    </source>
</evidence>
<dbReference type="PANTHER" id="PTHR43133:SF8">
    <property type="entry name" value="RNA POLYMERASE SIGMA FACTOR HI_1459-RELATED"/>
    <property type="match status" value="1"/>
</dbReference>
<evidence type="ECO:0000256" key="5">
    <source>
        <dbReference type="ARBA" id="ARBA00023163"/>
    </source>
</evidence>
<protein>
    <recommendedName>
        <fullName evidence="6">RNA polymerase sigma factor</fullName>
    </recommendedName>
</protein>
<keyword evidence="3 6" id="KW-0731">Sigma factor</keyword>
<evidence type="ECO:0000313" key="8">
    <source>
        <dbReference type="EMBL" id="SHI60363.1"/>
    </source>
</evidence>
<dbReference type="EMBL" id="FQYP01000002">
    <property type="protein sequence ID" value="SHI60363.1"/>
    <property type="molecule type" value="Genomic_DNA"/>
</dbReference>
<dbReference type="InterPro" id="IPR000838">
    <property type="entry name" value="RNA_pol_sigma70_ECF_CS"/>
</dbReference>
<accession>A0A1M6CHH8</accession>
<organism evidence="8 9">
    <name type="scientific">Aquimarina spongiae</name>
    <dbReference type="NCBI Taxonomy" id="570521"/>
    <lineage>
        <taxon>Bacteria</taxon>
        <taxon>Pseudomonadati</taxon>
        <taxon>Bacteroidota</taxon>
        <taxon>Flavobacteriia</taxon>
        <taxon>Flavobacteriales</taxon>
        <taxon>Flavobacteriaceae</taxon>
        <taxon>Aquimarina</taxon>
    </lineage>
</organism>
<dbReference type="GO" id="GO:0016987">
    <property type="term" value="F:sigma factor activity"/>
    <property type="evidence" value="ECO:0007669"/>
    <property type="project" value="UniProtKB-KW"/>
</dbReference>
<sequence>MNFPFSKTYSDSEQQELVKQAIQGDRKALNDLIGYHQPFIYNLAWKLCHDPNDAQDLTQEVLIKVITKLAQFGFKSKFRTWLYRIVVNEFLQTKRRKGEEKFSDFTDYAERLDQVPNAELTIEEDIAYQELSKEMQIQCMSGMIMCLNREQRLIFILGASFGIDHNLGAEIFNISAQNFRIKLHRARKDLFNYMNNKCGLVNTNNPCRCPKKAKTLKQMGVLDEEKMVFNIKTQTKVKDFVEQNHAAALDDFTDTYTKLFQEHPVKDDFDKDTIVNELINNDKLTDYFRL</sequence>
<dbReference type="PANTHER" id="PTHR43133">
    <property type="entry name" value="RNA POLYMERASE ECF-TYPE SIGMA FACTO"/>
    <property type="match status" value="1"/>
</dbReference>
<dbReference type="PROSITE" id="PS01063">
    <property type="entry name" value="SIGMA70_ECF"/>
    <property type="match status" value="1"/>
</dbReference>